<dbReference type="OMA" id="SYQDNNH"/>
<evidence type="ECO:0000256" key="13">
    <source>
        <dbReference type="ARBA" id="ARBA00046524"/>
    </source>
</evidence>
<reference evidence="15" key="1">
    <citation type="submission" date="2025-08" db="UniProtKB">
        <authorList>
            <consortium name="Ensembl"/>
        </authorList>
    </citation>
    <scope>IDENTIFICATION</scope>
</reference>
<keyword evidence="10" id="KW-0965">Cell junction</keyword>
<keyword evidence="16" id="KW-1185">Reference proteome</keyword>
<dbReference type="AlphaFoldDB" id="A0A8C5CBR0"/>
<dbReference type="GO" id="GO:0005198">
    <property type="term" value="F:structural molecule activity"/>
    <property type="evidence" value="ECO:0007669"/>
    <property type="project" value="InterPro"/>
</dbReference>
<dbReference type="KEGG" id="gmh:115544487"/>
<evidence type="ECO:0000313" key="15">
    <source>
        <dbReference type="Ensembl" id="ENSGMOP00000058287.1"/>
    </source>
</evidence>
<dbReference type="InterPro" id="IPR004031">
    <property type="entry name" value="PMP22/EMP/MP20/Claudin"/>
</dbReference>
<keyword evidence="8" id="KW-0597">Phosphoprotein</keyword>
<evidence type="ECO:0000256" key="4">
    <source>
        <dbReference type="ARBA" id="ARBA00008295"/>
    </source>
</evidence>
<comment type="subcellular location">
    <subcellularLocation>
        <location evidence="2">Cell junction</location>
        <location evidence="2">Tight junction</location>
    </subcellularLocation>
    <subcellularLocation>
        <location evidence="3">Cell membrane</location>
        <topology evidence="3">Multi-pass membrane protein</topology>
    </subcellularLocation>
</comment>
<gene>
    <name evidence="15" type="primary">LOC115544487</name>
</gene>
<feature type="transmembrane region" description="Helical" evidence="14">
    <location>
        <begin position="81"/>
        <end position="107"/>
    </location>
</feature>
<keyword evidence="6" id="KW-0796">Tight junction</keyword>
<dbReference type="RefSeq" id="XP_030213341.1">
    <property type="nucleotide sequence ID" value="XM_030357481.1"/>
</dbReference>
<dbReference type="Proteomes" id="UP000694546">
    <property type="component" value="Chromosome 5"/>
</dbReference>
<dbReference type="GO" id="GO:0005923">
    <property type="term" value="C:bicellular tight junction"/>
    <property type="evidence" value="ECO:0007669"/>
    <property type="project" value="UniProtKB-SubCell"/>
</dbReference>
<evidence type="ECO:0000256" key="12">
    <source>
        <dbReference type="ARBA" id="ARBA00023136"/>
    </source>
</evidence>
<evidence type="ECO:0000256" key="9">
    <source>
        <dbReference type="ARBA" id="ARBA00022692"/>
    </source>
</evidence>
<keyword evidence="12 14" id="KW-0472">Membrane</keyword>
<evidence type="ECO:0000256" key="1">
    <source>
        <dbReference type="ARBA" id="ARBA00002246"/>
    </source>
</evidence>
<dbReference type="Ensembl" id="ENSGMOT00000057367.1">
    <property type="protein sequence ID" value="ENSGMOP00000058287.1"/>
    <property type="gene ID" value="ENSGMOG00000036418.1"/>
</dbReference>
<evidence type="ECO:0000256" key="10">
    <source>
        <dbReference type="ARBA" id="ARBA00022949"/>
    </source>
</evidence>
<evidence type="ECO:0000256" key="8">
    <source>
        <dbReference type="ARBA" id="ARBA00022553"/>
    </source>
</evidence>
<dbReference type="GeneTree" id="ENSGT00890000139496"/>
<evidence type="ECO:0000256" key="2">
    <source>
        <dbReference type="ARBA" id="ARBA00004435"/>
    </source>
</evidence>
<feature type="transmembrane region" description="Helical" evidence="14">
    <location>
        <begin position="153"/>
        <end position="173"/>
    </location>
</feature>
<dbReference type="Pfam" id="PF00822">
    <property type="entry name" value="PMP22_Claudin"/>
    <property type="match status" value="1"/>
</dbReference>
<evidence type="ECO:0000256" key="7">
    <source>
        <dbReference type="ARBA" id="ARBA00022475"/>
    </source>
</evidence>
<evidence type="ECO:0000313" key="16">
    <source>
        <dbReference type="Proteomes" id="UP000694546"/>
    </source>
</evidence>
<proteinExistence type="inferred from homology"/>
<dbReference type="PANTHER" id="PTHR12002">
    <property type="entry name" value="CLAUDIN"/>
    <property type="match status" value="1"/>
</dbReference>
<evidence type="ECO:0000256" key="5">
    <source>
        <dbReference type="ARBA" id="ARBA00022050"/>
    </source>
</evidence>
<dbReference type="GeneID" id="115544487"/>
<evidence type="ECO:0000256" key="6">
    <source>
        <dbReference type="ARBA" id="ARBA00022427"/>
    </source>
</evidence>
<dbReference type="InterPro" id="IPR006187">
    <property type="entry name" value="Claudin"/>
</dbReference>
<feature type="transmembrane region" description="Helical" evidence="14">
    <location>
        <begin position="119"/>
        <end position="141"/>
    </location>
</feature>
<reference evidence="15" key="2">
    <citation type="submission" date="2025-09" db="UniProtKB">
        <authorList>
            <consortium name="Ensembl"/>
        </authorList>
    </citation>
    <scope>IDENTIFICATION</scope>
</reference>
<evidence type="ECO:0000256" key="3">
    <source>
        <dbReference type="ARBA" id="ARBA00004651"/>
    </source>
</evidence>
<organism evidence="15 16">
    <name type="scientific">Gadus morhua</name>
    <name type="common">Atlantic cod</name>
    <dbReference type="NCBI Taxonomy" id="8049"/>
    <lineage>
        <taxon>Eukaryota</taxon>
        <taxon>Metazoa</taxon>
        <taxon>Chordata</taxon>
        <taxon>Craniata</taxon>
        <taxon>Vertebrata</taxon>
        <taxon>Euteleostomi</taxon>
        <taxon>Actinopterygii</taxon>
        <taxon>Neopterygii</taxon>
        <taxon>Teleostei</taxon>
        <taxon>Neoteleostei</taxon>
        <taxon>Acanthomorphata</taxon>
        <taxon>Zeiogadaria</taxon>
        <taxon>Gadariae</taxon>
        <taxon>Gadiformes</taxon>
        <taxon>Gadoidei</taxon>
        <taxon>Gadidae</taxon>
        <taxon>Gadus</taxon>
    </lineage>
</organism>
<dbReference type="PRINTS" id="PR01077">
    <property type="entry name" value="CLAUDIN"/>
</dbReference>
<keyword evidence="7" id="KW-1003">Cell membrane</keyword>
<dbReference type="OrthoDB" id="9411914at2759"/>
<dbReference type="Gene3D" id="1.20.140.150">
    <property type="match status" value="1"/>
</dbReference>
<dbReference type="PRINTS" id="PR01384">
    <property type="entry name" value="CLAUDIN11"/>
</dbReference>
<evidence type="ECO:0000256" key="11">
    <source>
        <dbReference type="ARBA" id="ARBA00022989"/>
    </source>
</evidence>
<keyword evidence="11 14" id="KW-1133">Transmembrane helix</keyword>
<accession>A0A8C5CBR0</accession>
<feature type="transmembrane region" description="Helical" evidence="14">
    <location>
        <begin position="6"/>
        <end position="30"/>
    </location>
</feature>
<comment type="function">
    <text evidence="1">Plays a major role in tight junction-specific obliteration of the intercellular space, through calcium-independent cell-adhesion activity.</text>
</comment>
<comment type="subunit">
    <text evidence="13">Interacts with tetraspanin-3/TSPAN3. Interacts with OCLN.</text>
</comment>
<name>A0A8C5CBR0_GADMO</name>
<keyword evidence="9 14" id="KW-0812">Transmembrane</keyword>
<comment type="similarity">
    <text evidence="4">Belongs to the claudin family.</text>
</comment>
<sequence length="231" mass="24597">MACPQVGGFLMGCLGWLCILVATSTNNWVIMCKYGMNACKKSEESKIKGPWAECSVSSAHYECQPLTQILELPAYIHTTRALMITASTLALLAVVLLLMSLPCISLGEPPKAKNRRAVLGGICFLFVGLCSAVSTVWFPIGVHREQDLRSFGYSLYVGWVGSVMTLLGGLLIVCCSFSSSSSSSSPSGANAYNHNNDRFYYSKGGHQLQQPPPAAAAAVAAATSHAKTAHV</sequence>
<dbReference type="InterPro" id="IPR003555">
    <property type="entry name" value="Claudin11"/>
</dbReference>
<protein>
    <recommendedName>
        <fullName evidence="5">Claudin-11</fullName>
    </recommendedName>
</protein>
<evidence type="ECO:0000256" key="14">
    <source>
        <dbReference type="SAM" id="Phobius"/>
    </source>
</evidence>
<dbReference type="GO" id="GO:0005886">
    <property type="term" value="C:plasma membrane"/>
    <property type="evidence" value="ECO:0007669"/>
    <property type="project" value="UniProtKB-SubCell"/>
</dbReference>